<reference evidence="1 2" key="1">
    <citation type="submission" date="2016-02" db="EMBL/GenBank/DDBJ databases">
        <title>Draft genome sequence of the strain BR 10247T Bradyrhizobium neotropicale isolated from nodules of Centrolobium paraense.</title>
        <authorList>
            <person name="Simoes-Araujo J.L."/>
            <person name="Barauna A.C."/>
            <person name="Silva K."/>
            <person name="Zilli J.E."/>
        </authorList>
    </citation>
    <scope>NUCLEOTIDE SEQUENCE [LARGE SCALE GENOMIC DNA]</scope>
    <source>
        <strain evidence="1 2">BR 10247</strain>
    </source>
</reference>
<comment type="caution">
    <text evidence="1">The sequence shown here is derived from an EMBL/GenBank/DDBJ whole genome shotgun (WGS) entry which is preliminary data.</text>
</comment>
<dbReference type="Proteomes" id="UP000077173">
    <property type="component" value="Unassembled WGS sequence"/>
</dbReference>
<sequence>MKKLLQRRAAKYATARENETAGRTRKVAVDARAELVRSVPVDTSRPSPSAPVQVADADPLATATTLAPVLNRANDRLTADRITPSQVDVEALLAAAPAASDVVAASASSATPLAFPTIEAGDDGWDWRWLGVLLMALGLASVLGSSRAIREAVLLHH</sequence>
<accession>A0A176ZD45</accession>
<dbReference type="AlphaFoldDB" id="A0A176ZD45"/>
<evidence type="ECO:0000313" key="2">
    <source>
        <dbReference type="Proteomes" id="UP000077173"/>
    </source>
</evidence>
<proteinExistence type="predicted"/>
<keyword evidence="2" id="KW-1185">Reference proteome</keyword>
<dbReference type="EMBL" id="LSEF01000033">
    <property type="protein sequence ID" value="OAF18571.1"/>
    <property type="molecule type" value="Genomic_DNA"/>
</dbReference>
<evidence type="ECO:0000313" key="1">
    <source>
        <dbReference type="EMBL" id="OAF18571.1"/>
    </source>
</evidence>
<name>A0A176ZD45_9BRAD</name>
<gene>
    <name evidence="1" type="ORF">AXW67_03390</name>
</gene>
<protein>
    <submittedName>
        <fullName evidence="1">Uncharacterized protein</fullName>
    </submittedName>
</protein>
<organism evidence="1 2">
    <name type="scientific">Bradyrhizobium neotropicale</name>
    <dbReference type="NCBI Taxonomy" id="1497615"/>
    <lineage>
        <taxon>Bacteria</taxon>
        <taxon>Pseudomonadati</taxon>
        <taxon>Pseudomonadota</taxon>
        <taxon>Alphaproteobacteria</taxon>
        <taxon>Hyphomicrobiales</taxon>
        <taxon>Nitrobacteraceae</taxon>
        <taxon>Bradyrhizobium</taxon>
    </lineage>
</organism>